<dbReference type="SFLD" id="SFLDS00019">
    <property type="entry name" value="Glutathione_Transferase_(cytos"/>
    <property type="match status" value="1"/>
</dbReference>
<dbReference type="Pfam" id="PF14497">
    <property type="entry name" value="GST_C_3"/>
    <property type="match status" value="1"/>
</dbReference>
<dbReference type="Gene3D" id="3.40.30.10">
    <property type="entry name" value="Glutaredoxin"/>
    <property type="match status" value="1"/>
</dbReference>
<dbReference type="PROSITE" id="PS50404">
    <property type="entry name" value="GST_NTER"/>
    <property type="match status" value="1"/>
</dbReference>
<evidence type="ECO:0000313" key="10">
    <source>
        <dbReference type="EMBL" id="VDN09366.1"/>
    </source>
</evidence>
<accession>A0A3P7NV22</accession>
<dbReference type="InterPro" id="IPR040079">
    <property type="entry name" value="Glutathione_S-Trfase"/>
</dbReference>
<feature type="domain" description="GST C-terminal" evidence="9">
    <location>
        <begin position="92"/>
        <end position="210"/>
    </location>
</feature>
<name>A0A3P7NV22_DIBLA</name>
<comment type="function">
    <text evidence="1">GST isoenzymes appear to play a central role in the parasite detoxification system. Other functions are also suspected including a role in increasing the solubility of haematin in the parasite gut.</text>
</comment>
<dbReference type="PANTHER" id="PTHR11571:SF222">
    <property type="entry name" value="GLUTATHIONE TRANSFERASE"/>
    <property type="match status" value="1"/>
</dbReference>
<dbReference type="Proteomes" id="UP000281553">
    <property type="component" value="Unassembled WGS sequence"/>
</dbReference>
<sequence length="221" mass="25376">MQQPPVLGYWNIRGLGQSVRLLFHYLGEEYVEELYEFGGAPDFSRESWLKVKFNKGLDFPNLPYLIDGGLKLTQSSAILEYLADKHGMLPSCAKERALVHMLQAAVADFRGSYLQIVYNPDYNKVKQGFLDSLPETLQVWSKHLGTKNWLNGCKINYPDFNMYDLLDALRTWDPTCLDKFSNLKDYLKRFEDIPKIKKFQSSKAYMARPFNAPAAGWVGDA</sequence>
<dbReference type="PROSITE" id="PS50405">
    <property type="entry name" value="GST_CTER"/>
    <property type="match status" value="1"/>
</dbReference>
<comment type="similarity">
    <text evidence="3">Belongs to the GST superfamily. Mu family.</text>
</comment>
<evidence type="ECO:0000256" key="2">
    <source>
        <dbReference type="ARBA" id="ARBA00003701"/>
    </source>
</evidence>
<dbReference type="InterPro" id="IPR036249">
    <property type="entry name" value="Thioredoxin-like_sf"/>
</dbReference>
<dbReference type="InterPro" id="IPR004045">
    <property type="entry name" value="Glutathione_S-Trfase_N"/>
</dbReference>
<dbReference type="GO" id="GO:0006749">
    <property type="term" value="P:glutathione metabolic process"/>
    <property type="evidence" value="ECO:0007669"/>
    <property type="project" value="TreeGrafter"/>
</dbReference>
<dbReference type="SUPFAM" id="SSF47616">
    <property type="entry name" value="GST C-terminal domain-like"/>
    <property type="match status" value="1"/>
</dbReference>
<keyword evidence="11" id="KW-1185">Reference proteome</keyword>
<evidence type="ECO:0000256" key="6">
    <source>
        <dbReference type="ARBA" id="ARBA00022679"/>
    </source>
</evidence>
<evidence type="ECO:0000256" key="1">
    <source>
        <dbReference type="ARBA" id="ARBA00002446"/>
    </source>
</evidence>
<dbReference type="InterPro" id="IPR004046">
    <property type="entry name" value="GST_C"/>
</dbReference>
<organism evidence="10 11">
    <name type="scientific">Dibothriocephalus latus</name>
    <name type="common">Fish tapeworm</name>
    <name type="synonym">Diphyllobothrium latum</name>
    <dbReference type="NCBI Taxonomy" id="60516"/>
    <lineage>
        <taxon>Eukaryota</taxon>
        <taxon>Metazoa</taxon>
        <taxon>Spiralia</taxon>
        <taxon>Lophotrochozoa</taxon>
        <taxon>Platyhelminthes</taxon>
        <taxon>Cestoda</taxon>
        <taxon>Eucestoda</taxon>
        <taxon>Diphyllobothriidea</taxon>
        <taxon>Diphyllobothriidae</taxon>
        <taxon>Dibothriocephalus</taxon>
    </lineage>
</organism>
<dbReference type="SFLD" id="SFLDG01205">
    <property type="entry name" value="AMPS.1"/>
    <property type="match status" value="1"/>
</dbReference>
<dbReference type="InterPro" id="IPR050213">
    <property type="entry name" value="GST_superfamily"/>
</dbReference>
<feature type="domain" description="GST N-terminal" evidence="8">
    <location>
        <begin position="3"/>
        <end position="90"/>
    </location>
</feature>
<comment type="subunit">
    <text evidence="4">Homodimer.</text>
</comment>
<dbReference type="FunFam" id="1.20.1050.10:FF:000003">
    <property type="entry name" value="Glutathione S-transferase 2"/>
    <property type="match status" value="1"/>
</dbReference>
<comment type="catalytic activity">
    <reaction evidence="7">
        <text>RX + glutathione = an S-substituted glutathione + a halide anion + H(+)</text>
        <dbReference type="Rhea" id="RHEA:16437"/>
        <dbReference type="ChEBI" id="CHEBI:15378"/>
        <dbReference type="ChEBI" id="CHEBI:16042"/>
        <dbReference type="ChEBI" id="CHEBI:17792"/>
        <dbReference type="ChEBI" id="CHEBI:57925"/>
        <dbReference type="ChEBI" id="CHEBI:90779"/>
        <dbReference type="EC" id="2.5.1.18"/>
    </reaction>
</comment>
<dbReference type="CDD" id="cd03075">
    <property type="entry name" value="GST_N_Mu"/>
    <property type="match status" value="1"/>
</dbReference>
<evidence type="ECO:0000259" key="8">
    <source>
        <dbReference type="PROSITE" id="PS50404"/>
    </source>
</evidence>
<gene>
    <name evidence="10" type="ORF">DILT_LOCUS5197</name>
</gene>
<dbReference type="PANTHER" id="PTHR11571">
    <property type="entry name" value="GLUTATHIONE S-TRANSFERASE"/>
    <property type="match status" value="1"/>
</dbReference>
<dbReference type="Pfam" id="PF02798">
    <property type="entry name" value="GST_N"/>
    <property type="match status" value="1"/>
</dbReference>
<dbReference type="EMBL" id="UYRU01046897">
    <property type="protein sequence ID" value="VDN09366.1"/>
    <property type="molecule type" value="Genomic_DNA"/>
</dbReference>
<evidence type="ECO:0000256" key="3">
    <source>
        <dbReference type="ARBA" id="ARBA00005861"/>
    </source>
</evidence>
<evidence type="ECO:0000256" key="7">
    <source>
        <dbReference type="ARBA" id="ARBA00047960"/>
    </source>
</evidence>
<dbReference type="InterPro" id="IPR010987">
    <property type="entry name" value="Glutathione-S-Trfase_C-like"/>
</dbReference>
<evidence type="ECO:0000256" key="4">
    <source>
        <dbReference type="ARBA" id="ARBA00011738"/>
    </source>
</evidence>
<dbReference type="OrthoDB" id="4951845at2759"/>
<reference evidence="10 11" key="1">
    <citation type="submission" date="2018-11" db="EMBL/GenBank/DDBJ databases">
        <authorList>
            <consortium name="Pathogen Informatics"/>
        </authorList>
    </citation>
    <scope>NUCLEOTIDE SEQUENCE [LARGE SCALE GENOMIC DNA]</scope>
</reference>
<dbReference type="AlphaFoldDB" id="A0A3P7NV22"/>
<comment type="function">
    <text evidence="2">Conjugation of reduced glutathione to a wide number of exogenous and endogenous hydrophobic electrophiles.</text>
</comment>
<dbReference type="SUPFAM" id="SSF52833">
    <property type="entry name" value="Thioredoxin-like"/>
    <property type="match status" value="1"/>
</dbReference>
<protein>
    <recommendedName>
        <fullName evidence="5">glutathione transferase</fullName>
        <ecNumber evidence="5">2.5.1.18</ecNumber>
    </recommendedName>
</protein>
<evidence type="ECO:0000259" key="9">
    <source>
        <dbReference type="PROSITE" id="PS50405"/>
    </source>
</evidence>
<proteinExistence type="inferred from homology"/>
<dbReference type="GO" id="GO:0004364">
    <property type="term" value="F:glutathione transferase activity"/>
    <property type="evidence" value="ECO:0007669"/>
    <property type="project" value="UniProtKB-EC"/>
</dbReference>
<keyword evidence="6" id="KW-0808">Transferase</keyword>
<evidence type="ECO:0000256" key="5">
    <source>
        <dbReference type="ARBA" id="ARBA00012452"/>
    </source>
</evidence>
<dbReference type="SFLD" id="SFLDG00363">
    <property type="entry name" value="AMPS_(cytGST):_Alpha-__Mu-__Pi"/>
    <property type="match status" value="1"/>
</dbReference>
<evidence type="ECO:0000313" key="11">
    <source>
        <dbReference type="Proteomes" id="UP000281553"/>
    </source>
</evidence>
<dbReference type="Gene3D" id="1.20.1050.10">
    <property type="match status" value="1"/>
</dbReference>
<dbReference type="InterPro" id="IPR036282">
    <property type="entry name" value="Glutathione-S-Trfase_C_sf"/>
</dbReference>
<dbReference type="EC" id="2.5.1.18" evidence="5"/>